<organism evidence="1 2">
    <name type="scientific">Bacillus safensis</name>
    <dbReference type="NCBI Taxonomy" id="561879"/>
    <lineage>
        <taxon>Bacteria</taxon>
        <taxon>Bacillati</taxon>
        <taxon>Bacillota</taxon>
        <taxon>Bacilli</taxon>
        <taxon>Bacillales</taxon>
        <taxon>Bacillaceae</taxon>
        <taxon>Bacillus</taxon>
    </lineage>
</organism>
<dbReference type="EMBL" id="AP021906">
    <property type="protein sequence ID" value="BBP87676.1"/>
    <property type="molecule type" value="Genomic_DNA"/>
</dbReference>
<accession>A0A5S9M802</accession>
<protein>
    <submittedName>
        <fullName evidence="1">Uncharacterized protein</fullName>
    </submittedName>
</protein>
<proteinExistence type="predicted"/>
<reference evidence="1 2" key="1">
    <citation type="submission" date="2019-12" db="EMBL/GenBank/DDBJ databases">
        <title>Full genome sequence of a Bacillus safensis strain isolated from commercially available natto in Indonesia.</title>
        <authorList>
            <person name="Yoshida M."/>
            <person name="Uomi M."/>
            <person name="Waturangi D."/>
            <person name="Ekaputri J.J."/>
            <person name="Setiamarga D.H.E."/>
        </authorList>
    </citation>
    <scope>NUCLEOTIDE SEQUENCE [LARGE SCALE GENOMIC DNA]</scope>
    <source>
        <strain evidence="1 2">IDN1</strain>
    </source>
</reference>
<dbReference type="AlphaFoldDB" id="A0A5S9M802"/>
<gene>
    <name evidence="1" type="ORF">BsIDN1_12940</name>
</gene>
<dbReference type="Proteomes" id="UP000464658">
    <property type="component" value="Chromosome"/>
</dbReference>
<evidence type="ECO:0000313" key="2">
    <source>
        <dbReference type="Proteomes" id="UP000464658"/>
    </source>
</evidence>
<sequence>MLHRYYDGEDIVDIIGAKDKQTPGKKRYQVQMLMQNLFEN</sequence>
<evidence type="ECO:0000313" key="1">
    <source>
        <dbReference type="EMBL" id="BBP87676.1"/>
    </source>
</evidence>
<name>A0A5S9M802_BACIA</name>